<protein>
    <submittedName>
        <fullName evidence="2">Uncharacterized protein</fullName>
    </submittedName>
</protein>
<accession>D6A171</accession>
<gene>
    <name evidence="2" type="ORF">SSFG_06584</name>
</gene>
<evidence type="ECO:0000313" key="3">
    <source>
        <dbReference type="Proteomes" id="UP000003824"/>
    </source>
</evidence>
<dbReference type="Proteomes" id="UP000003824">
    <property type="component" value="Unassembled WGS sequence"/>
</dbReference>
<feature type="transmembrane region" description="Helical" evidence="1">
    <location>
        <begin position="60"/>
        <end position="79"/>
    </location>
</feature>
<keyword evidence="1" id="KW-0812">Transmembrane</keyword>
<dbReference type="eggNOG" id="ENOG50340YC">
    <property type="taxonomic scope" value="Bacteria"/>
</dbReference>
<dbReference type="AlphaFoldDB" id="D6A171"/>
<sequence length="156" mass="16178">MGPRYDHRVRHPRSASGWTMAVFGVLAAALGAVGLVSPAAQLSMLGLAVPGGRGSGDHTSAFVTASSMAALNMGVYYVLAALADWRAFFRWTVPFRLLTCAVFTVAVIGGRAPEAFIGVGVWEGLGAVATGVALRYERRATGAGTARDRAGTAVPR</sequence>
<evidence type="ECO:0000256" key="1">
    <source>
        <dbReference type="SAM" id="Phobius"/>
    </source>
</evidence>
<reference evidence="3" key="1">
    <citation type="submission" date="2008-12" db="EMBL/GenBank/DDBJ databases">
        <title>Annotation of Streptomyces ghanaensis ATCC 14672.</title>
        <authorList>
            <consortium name="The Broad Institute Genome Sequencing Platform"/>
            <consortium name="Broad Institute Microbial Sequencing Center"/>
            <person name="Fischbach M."/>
            <person name="Ward D."/>
            <person name="Young S."/>
            <person name="Kodira C.D."/>
            <person name="Zeng Q."/>
            <person name="Koehrsen M."/>
            <person name="Godfrey P."/>
            <person name="Alvarado L."/>
            <person name="Berlin A.M."/>
            <person name="Borenstein D."/>
            <person name="Chen Z."/>
            <person name="Engels R."/>
            <person name="Freedman E."/>
            <person name="Gellesch M."/>
            <person name="Goldberg J."/>
            <person name="Griggs A."/>
            <person name="Gujja S."/>
            <person name="Heiman D.I."/>
            <person name="Hepburn T.A."/>
            <person name="Howarth C."/>
            <person name="Jen D."/>
            <person name="Larson L."/>
            <person name="Lewis B."/>
            <person name="Mehta T."/>
            <person name="Park D."/>
            <person name="Pearson M."/>
            <person name="Roberts A."/>
            <person name="Saif S."/>
            <person name="Shea T.D."/>
            <person name="Shenoy N."/>
            <person name="Sisk P."/>
            <person name="Stolte C."/>
            <person name="Sykes S.N."/>
            <person name="Walk T."/>
            <person name="White J."/>
            <person name="Yandava C."/>
            <person name="Straight P."/>
            <person name="Clardy J."/>
            <person name="Hung D."/>
            <person name="Kolter R."/>
            <person name="Mekalanos J."/>
            <person name="Walker S."/>
            <person name="Walsh C.T."/>
            <person name="Wieland B.L.C."/>
            <person name="Ilzarbe M."/>
            <person name="Galagan J."/>
            <person name="Nusbaum C."/>
            <person name="Birren B."/>
        </authorList>
    </citation>
    <scope>NUCLEOTIDE SEQUENCE [LARGE SCALE GENOMIC DNA]</scope>
    <source>
        <strain evidence="3">ATCC 14672 / DSM 40746 / JCM 4963 / KCTC 9882 / NRRL B-12104 / FH 1290</strain>
    </source>
</reference>
<name>D6A171_STRV1</name>
<feature type="transmembrane region" description="Helical" evidence="1">
    <location>
        <begin position="21"/>
        <end position="40"/>
    </location>
</feature>
<proteinExistence type="predicted"/>
<keyword evidence="1" id="KW-1133">Transmembrane helix</keyword>
<feature type="transmembrane region" description="Helical" evidence="1">
    <location>
        <begin position="115"/>
        <end position="134"/>
    </location>
</feature>
<evidence type="ECO:0000313" key="2">
    <source>
        <dbReference type="EMBL" id="EFE71346.2"/>
    </source>
</evidence>
<keyword evidence="1" id="KW-0472">Membrane</keyword>
<feature type="transmembrane region" description="Helical" evidence="1">
    <location>
        <begin position="91"/>
        <end position="109"/>
    </location>
</feature>
<organism evidence="2 3">
    <name type="scientific">Streptomyces viridosporus (strain ATCC 14672 / DSM 40746 / JCM 4963 / KCTC 9882 / NRRL B-12104 / FH 1290)</name>
    <name type="common">Streptomyces ghanaensis</name>
    <dbReference type="NCBI Taxonomy" id="566461"/>
    <lineage>
        <taxon>Bacteria</taxon>
        <taxon>Bacillati</taxon>
        <taxon>Actinomycetota</taxon>
        <taxon>Actinomycetes</taxon>
        <taxon>Kitasatosporales</taxon>
        <taxon>Streptomycetaceae</taxon>
        <taxon>Streptomyces</taxon>
    </lineage>
</organism>
<dbReference type="EMBL" id="DS999641">
    <property type="protein sequence ID" value="EFE71346.2"/>
    <property type="molecule type" value="Genomic_DNA"/>
</dbReference>